<dbReference type="RefSeq" id="WP_054493523.1">
    <property type="nucleotide sequence ID" value="NZ_BBZA01000182.1"/>
</dbReference>
<dbReference type="Pfam" id="PF07811">
    <property type="entry name" value="TadE"/>
    <property type="match status" value="1"/>
</dbReference>
<name>A0A0N8GS42_9CHLR</name>
<organism evidence="3 4">
    <name type="scientific">Ardenticatena maritima</name>
    <dbReference type="NCBI Taxonomy" id="872965"/>
    <lineage>
        <taxon>Bacteria</taxon>
        <taxon>Bacillati</taxon>
        <taxon>Chloroflexota</taxon>
        <taxon>Ardenticatenia</taxon>
        <taxon>Ardenticatenales</taxon>
        <taxon>Ardenticatenaceae</taxon>
        <taxon>Ardenticatena</taxon>
    </lineage>
</organism>
<gene>
    <name evidence="3" type="ORF">SE16_05225</name>
</gene>
<evidence type="ECO:0000313" key="4">
    <source>
        <dbReference type="Proteomes" id="UP000050502"/>
    </source>
</evidence>
<keyword evidence="1" id="KW-1133">Transmembrane helix</keyword>
<comment type="caution">
    <text evidence="3">The sequence shown here is derived from an EMBL/GenBank/DDBJ whole genome shotgun (WGS) entry which is preliminary data.</text>
</comment>
<keyword evidence="1" id="KW-0812">Transmembrane</keyword>
<keyword evidence="1" id="KW-0472">Membrane</keyword>
<accession>A0A0N8GS42</accession>
<reference evidence="3 4" key="1">
    <citation type="submission" date="2015-07" db="EMBL/GenBank/DDBJ databases">
        <title>Whole genome sequence of Ardenticatena maritima DSM 23922.</title>
        <authorList>
            <person name="Hemp J."/>
            <person name="Ward L.M."/>
            <person name="Pace L.A."/>
            <person name="Fischer W.W."/>
        </authorList>
    </citation>
    <scope>NUCLEOTIDE SEQUENCE [LARGE SCALE GENOMIC DNA]</scope>
    <source>
        <strain evidence="3 4">110S</strain>
    </source>
</reference>
<evidence type="ECO:0000259" key="2">
    <source>
        <dbReference type="Pfam" id="PF07811"/>
    </source>
</evidence>
<evidence type="ECO:0000313" key="3">
    <source>
        <dbReference type="EMBL" id="KPL88250.1"/>
    </source>
</evidence>
<dbReference type="AlphaFoldDB" id="A0A0N8GS42"/>
<protein>
    <recommendedName>
        <fullName evidence="2">TadE-like domain-containing protein</fullName>
    </recommendedName>
</protein>
<sequence length="170" mass="19619">MRQVKSQIKRYMRRHERGQSLVETSLTLIFLLVMLLAAFEMARVFTTYLTLVSSTRHGALYLVDKQSMLNEVGRSHCQDPELNQSETPTLYEFCRRIIESAQTKGLDPARLVISDPVYTEIGNGRYEIFVSVTYALDDLFTSTMNFPIIGRMGLPSSYQIRYNMTVETVW</sequence>
<evidence type="ECO:0000256" key="1">
    <source>
        <dbReference type="SAM" id="Phobius"/>
    </source>
</evidence>
<proteinExistence type="predicted"/>
<feature type="domain" description="TadE-like" evidence="2">
    <location>
        <begin position="18"/>
        <end position="59"/>
    </location>
</feature>
<dbReference type="InterPro" id="IPR012495">
    <property type="entry name" value="TadE-like_dom"/>
</dbReference>
<dbReference type="EMBL" id="LGKN01000004">
    <property type="protein sequence ID" value="KPL88250.1"/>
    <property type="molecule type" value="Genomic_DNA"/>
</dbReference>
<dbReference type="Proteomes" id="UP000050502">
    <property type="component" value="Unassembled WGS sequence"/>
</dbReference>
<feature type="transmembrane region" description="Helical" evidence="1">
    <location>
        <begin position="21"/>
        <end position="39"/>
    </location>
</feature>